<organism evidence="4 5">
    <name type="scientific">Plectus sambesii</name>
    <dbReference type="NCBI Taxonomy" id="2011161"/>
    <lineage>
        <taxon>Eukaryota</taxon>
        <taxon>Metazoa</taxon>
        <taxon>Ecdysozoa</taxon>
        <taxon>Nematoda</taxon>
        <taxon>Chromadorea</taxon>
        <taxon>Plectida</taxon>
        <taxon>Plectina</taxon>
        <taxon>Plectoidea</taxon>
        <taxon>Plectidae</taxon>
        <taxon>Plectus</taxon>
    </lineage>
</organism>
<name>A0A914UK18_9BILA</name>
<dbReference type="GO" id="GO:0051287">
    <property type="term" value="F:NAD binding"/>
    <property type="evidence" value="ECO:0007669"/>
    <property type="project" value="InterPro"/>
</dbReference>
<evidence type="ECO:0000256" key="1">
    <source>
        <dbReference type="SAM" id="MobiDB-lite"/>
    </source>
</evidence>
<dbReference type="GO" id="GO:0016616">
    <property type="term" value="F:oxidoreductase activity, acting on the CH-OH group of donors, NAD or NADP as acceptor"/>
    <property type="evidence" value="ECO:0007669"/>
    <property type="project" value="InterPro"/>
</dbReference>
<feature type="compositionally biased region" description="Basic and acidic residues" evidence="1">
    <location>
        <begin position="94"/>
        <end position="104"/>
    </location>
</feature>
<dbReference type="Proteomes" id="UP000887566">
    <property type="component" value="Unplaced"/>
</dbReference>
<keyword evidence="4" id="KW-1185">Reference proteome</keyword>
<sequence length="332" mass="35499">MGVRCAWVVVVVAGVLGAVVVAMACVDPLGSKNSSSGRWRMLHATVVCCPTLPTSSHYHVLRICSAHFEGGEKKEGDIPVPDPEVDPPISIELPPKESKSADRRRGAKSVQNATASALNNVTNGATALKRTRSLAVTADFLSSVASKARKLAHRPSSTLTPPVQHSPSPLSLHSDFYPASRHSINDILTGPSFASAMSSRLSNGPSARPLVALLDGRDCSVEMPILKDVATVAFCDAQSTQEIHEKVLNEAVAALMWHSITLDKEDLEKFKALRLIVRIGTGVDNIDIKAATDLGIAVCNTPGYCVEEVADSTLSLILNLYRRTYWLAKAVS</sequence>
<accession>A0A914UK18</accession>
<reference evidence="5" key="1">
    <citation type="submission" date="2022-11" db="UniProtKB">
        <authorList>
            <consortium name="WormBaseParasite"/>
        </authorList>
    </citation>
    <scope>IDENTIFICATION</scope>
</reference>
<protein>
    <submittedName>
        <fullName evidence="5">D-isomer specific 2-hydroxyacid dehydrogenase catalytic domain-containing protein</fullName>
    </submittedName>
</protein>
<feature type="signal peptide" evidence="2">
    <location>
        <begin position="1"/>
        <end position="17"/>
    </location>
</feature>
<dbReference type="PANTHER" id="PTHR46029">
    <property type="entry name" value="C-TERMINAL-BINDING PROTEIN"/>
    <property type="match status" value="1"/>
</dbReference>
<dbReference type="Pfam" id="PF00389">
    <property type="entry name" value="2-Hacid_dh"/>
    <property type="match status" value="1"/>
</dbReference>
<proteinExistence type="predicted"/>
<evidence type="ECO:0000313" key="4">
    <source>
        <dbReference type="Proteomes" id="UP000887566"/>
    </source>
</evidence>
<feature type="chain" id="PRO_5037931009" evidence="2">
    <location>
        <begin position="18"/>
        <end position="332"/>
    </location>
</feature>
<dbReference type="GO" id="GO:0006357">
    <property type="term" value="P:regulation of transcription by RNA polymerase II"/>
    <property type="evidence" value="ECO:0007669"/>
    <property type="project" value="TreeGrafter"/>
</dbReference>
<evidence type="ECO:0000313" key="5">
    <source>
        <dbReference type="WBParaSite" id="PSAMB.scaffold106size78906.g2144.t1"/>
    </source>
</evidence>
<dbReference type="GO" id="GO:0140297">
    <property type="term" value="F:DNA-binding transcription factor binding"/>
    <property type="evidence" value="ECO:0007669"/>
    <property type="project" value="TreeGrafter"/>
</dbReference>
<keyword evidence="2" id="KW-0732">Signal</keyword>
<dbReference type="WBParaSite" id="PSAMB.scaffold106size78906.g2144.t1">
    <property type="protein sequence ID" value="PSAMB.scaffold106size78906.g2144.t1"/>
    <property type="gene ID" value="PSAMB.scaffold106size78906.g2144"/>
</dbReference>
<feature type="region of interest" description="Disordered" evidence="1">
    <location>
        <begin position="72"/>
        <end position="112"/>
    </location>
</feature>
<dbReference type="SUPFAM" id="SSF52283">
    <property type="entry name" value="Formate/glycerate dehydrogenase catalytic domain-like"/>
    <property type="match status" value="1"/>
</dbReference>
<evidence type="ECO:0000259" key="3">
    <source>
        <dbReference type="Pfam" id="PF00389"/>
    </source>
</evidence>
<dbReference type="AlphaFoldDB" id="A0A914UK18"/>
<dbReference type="GO" id="GO:0001221">
    <property type="term" value="F:transcription coregulator binding"/>
    <property type="evidence" value="ECO:0007669"/>
    <property type="project" value="TreeGrafter"/>
</dbReference>
<dbReference type="PANTHER" id="PTHR46029:SF7">
    <property type="entry name" value="C-TERMINAL-BINDING PROTEIN"/>
    <property type="match status" value="1"/>
</dbReference>
<dbReference type="GO" id="GO:0003714">
    <property type="term" value="F:transcription corepressor activity"/>
    <property type="evidence" value="ECO:0007669"/>
    <property type="project" value="TreeGrafter"/>
</dbReference>
<dbReference type="PROSITE" id="PS51257">
    <property type="entry name" value="PROKAR_LIPOPROTEIN"/>
    <property type="match status" value="1"/>
</dbReference>
<evidence type="ECO:0000256" key="2">
    <source>
        <dbReference type="SAM" id="SignalP"/>
    </source>
</evidence>
<dbReference type="InterPro" id="IPR006139">
    <property type="entry name" value="D-isomer_2_OHA_DH_cat_dom"/>
</dbReference>
<dbReference type="Gene3D" id="3.40.50.720">
    <property type="entry name" value="NAD(P)-binding Rossmann-like Domain"/>
    <property type="match status" value="1"/>
</dbReference>
<dbReference type="GO" id="GO:0003713">
    <property type="term" value="F:transcription coactivator activity"/>
    <property type="evidence" value="ECO:0007669"/>
    <property type="project" value="TreeGrafter"/>
</dbReference>
<dbReference type="InterPro" id="IPR051638">
    <property type="entry name" value="CTBP_dehydrogenase"/>
</dbReference>
<dbReference type="GO" id="GO:0005634">
    <property type="term" value="C:nucleus"/>
    <property type="evidence" value="ECO:0007669"/>
    <property type="project" value="TreeGrafter"/>
</dbReference>
<feature type="domain" description="D-isomer specific 2-hydroxyacid dehydrogenase catalytic" evidence="3">
    <location>
        <begin position="219"/>
        <end position="313"/>
    </location>
</feature>